<dbReference type="PANTHER" id="PTHR12276">
    <property type="entry name" value="EPSIN/ENT-RELATED"/>
    <property type="match status" value="1"/>
</dbReference>
<dbReference type="GO" id="GO:0005886">
    <property type="term" value="C:plasma membrane"/>
    <property type="evidence" value="ECO:0007669"/>
    <property type="project" value="TreeGrafter"/>
</dbReference>
<keyword evidence="4" id="KW-1185">Reference proteome</keyword>
<dbReference type="GO" id="GO:0006897">
    <property type="term" value="P:endocytosis"/>
    <property type="evidence" value="ECO:0007669"/>
    <property type="project" value="TreeGrafter"/>
</dbReference>
<dbReference type="InParanoid" id="A0A7M7K913"/>
<dbReference type="FunFam" id="1.25.40.90:FF:000006">
    <property type="entry name" value="Clathrin interactor 1"/>
    <property type="match status" value="1"/>
</dbReference>
<dbReference type="SMART" id="SM00273">
    <property type="entry name" value="ENTH"/>
    <property type="match status" value="1"/>
</dbReference>
<evidence type="ECO:0000313" key="4">
    <source>
        <dbReference type="Proteomes" id="UP000594260"/>
    </source>
</evidence>
<dbReference type="GO" id="GO:0030125">
    <property type="term" value="C:clathrin vesicle coat"/>
    <property type="evidence" value="ECO:0007669"/>
    <property type="project" value="TreeGrafter"/>
</dbReference>
<evidence type="ECO:0000256" key="1">
    <source>
        <dbReference type="SAM" id="MobiDB-lite"/>
    </source>
</evidence>
<dbReference type="SUPFAM" id="SSF48464">
    <property type="entry name" value="ENTH/VHS domain"/>
    <property type="match status" value="1"/>
</dbReference>
<sequence>MSCCRWCYLVINIVSASTDLARRRQRYRSRIILLLRVKEILDKATNVLYNYTDLEAKVREATNDEPWGPHSSLMQEISQATFSYESFPEVMGMLWRRLLEDNKRVWRRVYKGLLLLDYLVKNGSERVVTSAREHIYDLRSLENYTFVDEMGKDQGVNVRNRVKDLIEVIQDDDRLRAERKKAKKSKDKYIGLSGEAMGFASRRTSDFADFPSEKRSQHRRGSFGDSNDEDSDRDIKRGYRDSPSPPRKDDRSAAAFEEPQTSAPKASTSSVSYQQNLDRQPKKTMPLKMIDLGAAAVFANEARNQTGTAAGSSQAAAASKSSDLLSDLDFSGGSESSGGQGAAASAANGDFADFSQFQNATVIASTIPAAPVTAPPQVFSLSSASAATTAEDDFADFASFNSAATSSSGMNSLPISGSAAMAAPVVNMASSTSSLPTELFGGPVVSMPLSSAHHIGANPMGGMNLIATPPMATGIPASPIMPKSTSAIGAPVMSPMSSVLTPTPLLPTNATVTTTVAASIENIKRDAAGGGSATLGSTWNGLNISVDNLLSPKQEEKRPTMNQLAQGVQTMDLGKPLGSQPVIGVALQMNNNSQLSNNNQSNNNNNNSFSGFDLLS</sequence>
<dbReference type="GeneID" id="111250766"/>
<dbReference type="PANTHER" id="PTHR12276:SF45">
    <property type="entry name" value="CLATHRIN INTERACTOR 1"/>
    <property type="match status" value="1"/>
</dbReference>
<dbReference type="CDD" id="cd16989">
    <property type="entry name" value="ENTH_EpsinR"/>
    <property type="match status" value="1"/>
</dbReference>
<reference evidence="3" key="1">
    <citation type="submission" date="2021-01" db="UniProtKB">
        <authorList>
            <consortium name="EnsemblMetazoa"/>
        </authorList>
    </citation>
    <scope>IDENTIFICATION</scope>
</reference>
<dbReference type="RefSeq" id="XP_022662221.1">
    <property type="nucleotide sequence ID" value="XM_022806486.1"/>
</dbReference>
<dbReference type="Proteomes" id="UP000594260">
    <property type="component" value="Unplaced"/>
</dbReference>
<dbReference type="EnsemblMetazoa" id="XM_022806486">
    <property type="protein sequence ID" value="XP_022662221"/>
    <property type="gene ID" value="LOC111250766"/>
</dbReference>
<dbReference type="KEGG" id="vde:111250766"/>
<dbReference type="GO" id="GO:0005768">
    <property type="term" value="C:endosome"/>
    <property type="evidence" value="ECO:0007669"/>
    <property type="project" value="TreeGrafter"/>
</dbReference>
<dbReference type="InterPro" id="IPR013809">
    <property type="entry name" value="ENTH"/>
</dbReference>
<evidence type="ECO:0000313" key="3">
    <source>
        <dbReference type="EnsemblMetazoa" id="XP_022662221"/>
    </source>
</evidence>
<dbReference type="OrthoDB" id="4033880at2759"/>
<feature type="compositionally biased region" description="Polar residues" evidence="1">
    <location>
        <begin position="259"/>
        <end position="278"/>
    </location>
</feature>
<dbReference type="InterPro" id="IPR008942">
    <property type="entry name" value="ENTH_VHS"/>
</dbReference>
<feature type="compositionally biased region" description="Basic and acidic residues" evidence="1">
    <location>
        <begin position="233"/>
        <end position="252"/>
    </location>
</feature>
<feature type="region of interest" description="Disordered" evidence="1">
    <location>
        <begin position="203"/>
        <end position="283"/>
    </location>
</feature>
<feature type="compositionally biased region" description="Low complexity" evidence="1">
    <location>
        <begin position="593"/>
        <end position="608"/>
    </location>
</feature>
<dbReference type="Pfam" id="PF01417">
    <property type="entry name" value="ENTH"/>
    <property type="match status" value="1"/>
</dbReference>
<dbReference type="PROSITE" id="PS50942">
    <property type="entry name" value="ENTH"/>
    <property type="match status" value="1"/>
</dbReference>
<feature type="compositionally biased region" description="Basic and acidic residues" evidence="1">
    <location>
        <begin position="203"/>
        <end position="215"/>
    </location>
</feature>
<organism evidence="3 4">
    <name type="scientific">Varroa destructor</name>
    <name type="common">Honeybee mite</name>
    <dbReference type="NCBI Taxonomy" id="109461"/>
    <lineage>
        <taxon>Eukaryota</taxon>
        <taxon>Metazoa</taxon>
        <taxon>Ecdysozoa</taxon>
        <taxon>Arthropoda</taxon>
        <taxon>Chelicerata</taxon>
        <taxon>Arachnida</taxon>
        <taxon>Acari</taxon>
        <taxon>Parasitiformes</taxon>
        <taxon>Mesostigmata</taxon>
        <taxon>Gamasina</taxon>
        <taxon>Dermanyssoidea</taxon>
        <taxon>Varroidae</taxon>
        <taxon>Varroa</taxon>
    </lineage>
</organism>
<dbReference type="Gene3D" id="1.25.40.90">
    <property type="match status" value="1"/>
</dbReference>
<dbReference type="GO" id="GO:0030276">
    <property type="term" value="F:clathrin binding"/>
    <property type="evidence" value="ECO:0007669"/>
    <property type="project" value="TreeGrafter"/>
</dbReference>
<protein>
    <recommendedName>
        <fullName evidence="2">ENTH domain-containing protein</fullName>
    </recommendedName>
</protein>
<accession>A0A7M7K913</accession>
<name>A0A7M7K913_VARDE</name>
<feature type="region of interest" description="Disordered" evidence="1">
    <location>
        <begin position="593"/>
        <end position="616"/>
    </location>
</feature>
<evidence type="ECO:0000259" key="2">
    <source>
        <dbReference type="PROSITE" id="PS50942"/>
    </source>
</evidence>
<proteinExistence type="predicted"/>
<feature type="domain" description="ENTH" evidence="2">
    <location>
        <begin position="46"/>
        <end position="179"/>
    </location>
</feature>
<dbReference type="GO" id="GO:0005543">
    <property type="term" value="F:phospholipid binding"/>
    <property type="evidence" value="ECO:0007669"/>
    <property type="project" value="TreeGrafter"/>
</dbReference>
<dbReference type="AlphaFoldDB" id="A0A7M7K913"/>